<dbReference type="Proteomes" id="UP000620133">
    <property type="component" value="Chromosome"/>
</dbReference>
<protein>
    <recommendedName>
        <fullName evidence="3">DUF960 domain-containing protein</fullName>
    </recommendedName>
</protein>
<evidence type="ECO:0000313" key="1">
    <source>
        <dbReference type="EMBL" id="BCR35194.1"/>
    </source>
</evidence>
<dbReference type="KEGG" id="manr:MPAN_000870"/>
<keyword evidence="2" id="KW-1185">Reference proteome</keyword>
<organism evidence="1 2">
    <name type="scientific">Mariniplasma anaerobium</name>
    <dbReference type="NCBI Taxonomy" id="2735436"/>
    <lineage>
        <taxon>Bacteria</taxon>
        <taxon>Bacillati</taxon>
        <taxon>Mycoplasmatota</taxon>
        <taxon>Mollicutes</taxon>
        <taxon>Acholeplasmatales</taxon>
        <taxon>Acholeplasmataceae</taxon>
        <taxon>Mariniplasma</taxon>
    </lineage>
</organism>
<sequence length="107" mass="12795">MMKHKCTFSRSTRYLTRGISETVPLEIQIFMWSEIDKVVVAEQVDYLQVFEFKVKENHIEIEHRQEDPAYKKVHKVKKLNDYISLDQIKVFVIDDIDHSTMLLSSEY</sequence>
<evidence type="ECO:0008006" key="3">
    <source>
        <dbReference type="Google" id="ProtNLM"/>
    </source>
</evidence>
<dbReference type="Pfam" id="PF06124">
    <property type="entry name" value="DUF960"/>
    <property type="match status" value="1"/>
</dbReference>
<dbReference type="InterPro" id="IPR009303">
    <property type="entry name" value="DUF960"/>
</dbReference>
<dbReference type="AlphaFoldDB" id="A0A7U9XVJ0"/>
<reference evidence="1" key="1">
    <citation type="submission" date="2021-01" db="EMBL/GenBank/DDBJ databases">
        <title>Draft genome sequence of Acholeplasmataceae bacterium strain Mahy22.</title>
        <authorList>
            <person name="Watanabe M."/>
            <person name="Kojima H."/>
            <person name="Fukui M."/>
        </authorList>
    </citation>
    <scope>NUCLEOTIDE SEQUENCE</scope>
    <source>
        <strain evidence="1">Mahy22</strain>
    </source>
</reference>
<dbReference type="Gene3D" id="3.10.450.150">
    <property type="entry name" value="enterococcus faecalis protein"/>
    <property type="match status" value="1"/>
</dbReference>
<proteinExistence type="predicted"/>
<evidence type="ECO:0000313" key="2">
    <source>
        <dbReference type="Proteomes" id="UP000620133"/>
    </source>
</evidence>
<name>A0A7U9XVJ0_9MOLU</name>
<dbReference type="EMBL" id="AP024412">
    <property type="protein sequence ID" value="BCR35194.1"/>
    <property type="molecule type" value="Genomic_DNA"/>
</dbReference>
<accession>A0A7U9XVJ0</accession>
<gene>
    <name evidence="1" type="ORF">MPAN_000870</name>
</gene>